<dbReference type="InterPro" id="IPR005174">
    <property type="entry name" value="KIB1-4_b-propeller"/>
</dbReference>
<evidence type="ECO:0000259" key="2">
    <source>
        <dbReference type="Pfam" id="PF03478"/>
    </source>
</evidence>
<dbReference type="PANTHER" id="PTHR33127:SF5">
    <property type="entry name" value="TRANSMEMBRANE PROTEIN"/>
    <property type="match status" value="1"/>
</dbReference>
<reference evidence="4" key="3">
    <citation type="submission" date="2015-04" db="UniProtKB">
        <authorList>
            <consortium name="EnsemblPlants"/>
        </authorList>
    </citation>
    <scope>IDENTIFICATION</scope>
    <source>
        <strain evidence="4">cv. Jemalong A17</strain>
    </source>
</reference>
<evidence type="ECO:0000313" key="5">
    <source>
        <dbReference type="Proteomes" id="UP000002051"/>
    </source>
</evidence>
<dbReference type="EnsemblPlants" id="AES64239">
    <property type="protein sequence ID" value="AES64239"/>
    <property type="gene ID" value="MTR_2g020080"/>
</dbReference>
<keyword evidence="5" id="KW-1185">Reference proteome</keyword>
<accession>A0A0C3UYQ0</accession>
<accession>G7ISI2</accession>
<dbReference type="SUPFAM" id="SSF101908">
    <property type="entry name" value="Putative isomerase YbhE"/>
    <property type="match status" value="1"/>
</dbReference>
<name>G7ISI2_MEDTR</name>
<dbReference type="PANTHER" id="PTHR33127">
    <property type="entry name" value="TRANSMEMBRANE PROTEIN"/>
    <property type="match status" value="1"/>
</dbReference>
<evidence type="ECO:0000256" key="1">
    <source>
        <dbReference type="SAM" id="Phobius"/>
    </source>
</evidence>
<feature type="domain" description="KIB1-4 beta-propeller" evidence="2">
    <location>
        <begin position="30"/>
        <end position="248"/>
    </location>
</feature>
<keyword evidence="1" id="KW-1133">Transmembrane helix</keyword>
<keyword evidence="1" id="KW-0472">Membrane</keyword>
<evidence type="ECO:0000313" key="4">
    <source>
        <dbReference type="EnsemblPlants" id="AES64239"/>
    </source>
</evidence>
<organism evidence="3 5">
    <name type="scientific">Medicago truncatula</name>
    <name type="common">Barrel medic</name>
    <name type="synonym">Medicago tribuloides</name>
    <dbReference type="NCBI Taxonomy" id="3880"/>
    <lineage>
        <taxon>Eukaryota</taxon>
        <taxon>Viridiplantae</taxon>
        <taxon>Streptophyta</taxon>
        <taxon>Embryophyta</taxon>
        <taxon>Tracheophyta</taxon>
        <taxon>Spermatophyta</taxon>
        <taxon>Magnoliopsida</taxon>
        <taxon>eudicotyledons</taxon>
        <taxon>Gunneridae</taxon>
        <taxon>Pentapetalae</taxon>
        <taxon>rosids</taxon>
        <taxon>fabids</taxon>
        <taxon>Fabales</taxon>
        <taxon>Fabaceae</taxon>
        <taxon>Papilionoideae</taxon>
        <taxon>50 kb inversion clade</taxon>
        <taxon>NPAAA clade</taxon>
        <taxon>Hologalegina</taxon>
        <taxon>IRL clade</taxon>
        <taxon>Trifolieae</taxon>
        <taxon>Medicago</taxon>
    </lineage>
</organism>
<feature type="transmembrane region" description="Helical" evidence="1">
    <location>
        <begin position="256"/>
        <end position="274"/>
    </location>
</feature>
<proteinExistence type="predicted"/>
<dbReference type="HOGENOM" id="CLU_960972_0_0_1"/>
<reference evidence="3 5" key="2">
    <citation type="journal article" date="2014" name="BMC Genomics">
        <title>An improved genome release (version Mt4.0) for the model legume Medicago truncatula.</title>
        <authorList>
            <person name="Tang H."/>
            <person name="Krishnakumar V."/>
            <person name="Bidwell S."/>
            <person name="Rosen B."/>
            <person name="Chan A."/>
            <person name="Zhou S."/>
            <person name="Gentzbittel L."/>
            <person name="Childs K.L."/>
            <person name="Yandell M."/>
            <person name="Gundlach H."/>
            <person name="Mayer K.F."/>
            <person name="Schwartz D.C."/>
            <person name="Town C.D."/>
        </authorList>
    </citation>
    <scope>GENOME REANNOTATION</scope>
    <source>
        <strain evidence="4 5">cv. Jemalong A17</strain>
    </source>
</reference>
<sequence>MEIIFFHVNVKVFTFLHPKHGLEYKYIINYPQVKRSYMNYEICCSKDGWLLLVGVNKSFQFFFNPFTKEDLPLPFEHKRITNIRCFGMSHSPTSFDCVTVQLDNGSSTITTVAYVHFLSEGVGDRISFKDLTFPHYSTSPAFHNGLFYFLILTGKLAVINPTRGEISWKVLEEPQAPCSSCFNNFLVECDGNLLAVFEISLGKEGVRVFKLDESTMTWMKIESLKNHMLFVGKTSFSAVANIPGLKSDESIKVINAHFTSSCLIIIALNLLSFLTTNNRRLFLFAISCFK</sequence>
<dbReference type="Proteomes" id="UP000002051">
    <property type="component" value="Chromosome 2"/>
</dbReference>
<evidence type="ECO:0000313" key="3">
    <source>
        <dbReference type="EMBL" id="AES64239.2"/>
    </source>
</evidence>
<dbReference type="Pfam" id="PF03478">
    <property type="entry name" value="Beta-prop_KIB1-4"/>
    <property type="match status" value="1"/>
</dbReference>
<protein>
    <submittedName>
        <fullName evidence="3">Transmembrane protein, putative</fullName>
    </submittedName>
</protein>
<dbReference type="AlphaFoldDB" id="G7ISI2"/>
<reference evidence="3 5" key="1">
    <citation type="journal article" date="2011" name="Nature">
        <title>The Medicago genome provides insight into the evolution of rhizobial symbioses.</title>
        <authorList>
            <person name="Young N.D."/>
            <person name="Debelle F."/>
            <person name="Oldroyd G.E."/>
            <person name="Geurts R."/>
            <person name="Cannon S.B."/>
            <person name="Udvardi M.K."/>
            <person name="Benedito V.A."/>
            <person name="Mayer K.F."/>
            <person name="Gouzy J."/>
            <person name="Schoof H."/>
            <person name="Van de Peer Y."/>
            <person name="Proost S."/>
            <person name="Cook D.R."/>
            <person name="Meyers B.C."/>
            <person name="Spannagl M."/>
            <person name="Cheung F."/>
            <person name="De Mita S."/>
            <person name="Krishnakumar V."/>
            <person name="Gundlach H."/>
            <person name="Zhou S."/>
            <person name="Mudge J."/>
            <person name="Bharti A.K."/>
            <person name="Murray J.D."/>
            <person name="Naoumkina M.A."/>
            <person name="Rosen B."/>
            <person name="Silverstein K.A."/>
            <person name="Tang H."/>
            <person name="Rombauts S."/>
            <person name="Zhao P.X."/>
            <person name="Zhou P."/>
            <person name="Barbe V."/>
            <person name="Bardou P."/>
            <person name="Bechner M."/>
            <person name="Bellec A."/>
            <person name="Berger A."/>
            <person name="Berges H."/>
            <person name="Bidwell S."/>
            <person name="Bisseling T."/>
            <person name="Choisne N."/>
            <person name="Couloux A."/>
            <person name="Denny R."/>
            <person name="Deshpande S."/>
            <person name="Dai X."/>
            <person name="Doyle J.J."/>
            <person name="Dudez A.M."/>
            <person name="Farmer A.D."/>
            <person name="Fouteau S."/>
            <person name="Franken C."/>
            <person name="Gibelin C."/>
            <person name="Gish J."/>
            <person name="Goldstein S."/>
            <person name="Gonzalez A.J."/>
            <person name="Green P.J."/>
            <person name="Hallab A."/>
            <person name="Hartog M."/>
            <person name="Hua A."/>
            <person name="Humphray S.J."/>
            <person name="Jeong D.H."/>
            <person name="Jing Y."/>
            <person name="Jocker A."/>
            <person name="Kenton S.M."/>
            <person name="Kim D.J."/>
            <person name="Klee K."/>
            <person name="Lai H."/>
            <person name="Lang C."/>
            <person name="Lin S."/>
            <person name="Macmil S.L."/>
            <person name="Magdelenat G."/>
            <person name="Matthews L."/>
            <person name="McCorrison J."/>
            <person name="Monaghan E.L."/>
            <person name="Mun J.H."/>
            <person name="Najar F.Z."/>
            <person name="Nicholson C."/>
            <person name="Noirot C."/>
            <person name="O'Bleness M."/>
            <person name="Paule C.R."/>
            <person name="Poulain J."/>
            <person name="Prion F."/>
            <person name="Qin B."/>
            <person name="Qu C."/>
            <person name="Retzel E.F."/>
            <person name="Riddle C."/>
            <person name="Sallet E."/>
            <person name="Samain S."/>
            <person name="Samson N."/>
            <person name="Sanders I."/>
            <person name="Saurat O."/>
            <person name="Scarpelli C."/>
            <person name="Schiex T."/>
            <person name="Segurens B."/>
            <person name="Severin A.J."/>
            <person name="Sherrier D.J."/>
            <person name="Shi R."/>
            <person name="Sims S."/>
            <person name="Singer S.R."/>
            <person name="Sinharoy S."/>
            <person name="Sterck L."/>
            <person name="Viollet A."/>
            <person name="Wang B.B."/>
            <person name="Wang K."/>
            <person name="Wang M."/>
            <person name="Wang X."/>
            <person name="Warfsmann J."/>
            <person name="Weissenbach J."/>
            <person name="White D.D."/>
            <person name="White J.D."/>
            <person name="Wiley G.B."/>
            <person name="Wincker P."/>
            <person name="Xing Y."/>
            <person name="Yang L."/>
            <person name="Yao Z."/>
            <person name="Ying F."/>
            <person name="Zhai J."/>
            <person name="Zhou L."/>
            <person name="Zuber A."/>
            <person name="Denarie J."/>
            <person name="Dixon R.A."/>
            <person name="May G.D."/>
            <person name="Schwartz D.C."/>
            <person name="Rogers J."/>
            <person name="Quetier F."/>
            <person name="Town C.D."/>
            <person name="Roe B.A."/>
        </authorList>
    </citation>
    <scope>NUCLEOTIDE SEQUENCE [LARGE SCALE GENOMIC DNA]</scope>
    <source>
        <strain evidence="3">A17</strain>
        <strain evidence="4 5">cv. Jemalong A17</strain>
    </source>
</reference>
<gene>
    <name evidence="3" type="ordered locus">MTR_2g020080</name>
</gene>
<keyword evidence="1 3" id="KW-0812">Transmembrane</keyword>
<dbReference type="PaxDb" id="3880-AES64239"/>
<dbReference type="eggNOG" id="ENOG502SY0F">
    <property type="taxonomic scope" value="Eukaryota"/>
</dbReference>
<dbReference type="EMBL" id="CM001218">
    <property type="protein sequence ID" value="AES64239.2"/>
    <property type="molecule type" value="Genomic_DNA"/>
</dbReference>